<dbReference type="GO" id="GO:0000103">
    <property type="term" value="P:sulfate assimilation"/>
    <property type="evidence" value="ECO:0007669"/>
    <property type="project" value="TreeGrafter"/>
</dbReference>
<dbReference type="EMBL" id="PVNK01000037">
    <property type="protein sequence ID" value="PRQ04522.1"/>
    <property type="molecule type" value="Genomic_DNA"/>
</dbReference>
<keyword evidence="5 10" id="KW-0560">Oxidoreductase</keyword>
<dbReference type="GO" id="GO:0051539">
    <property type="term" value="F:4 iron, 4 sulfur cluster binding"/>
    <property type="evidence" value="ECO:0007669"/>
    <property type="project" value="UniProtKB-KW"/>
</dbReference>
<dbReference type="PANTHER" id="PTHR11493:SF47">
    <property type="entry name" value="SULFITE REDUCTASE [NADPH] SUBUNIT BETA"/>
    <property type="match status" value="1"/>
</dbReference>
<dbReference type="Proteomes" id="UP000237968">
    <property type="component" value="Unassembled WGS sequence"/>
</dbReference>
<dbReference type="InterPro" id="IPR045854">
    <property type="entry name" value="NO2/SO3_Rdtase_4Fe4S_sf"/>
</dbReference>
<keyword evidence="3" id="KW-0004">4Fe-4S</keyword>
<dbReference type="GO" id="GO:0046872">
    <property type="term" value="F:metal ion binding"/>
    <property type="evidence" value="ECO:0007669"/>
    <property type="project" value="UniProtKB-KW"/>
</dbReference>
<dbReference type="InterPro" id="IPR006067">
    <property type="entry name" value="NO2/SO3_Rdtase_4Fe4S_dom"/>
</dbReference>
<organism evidence="10 11">
    <name type="scientific">Enhygromyxa salina</name>
    <dbReference type="NCBI Taxonomy" id="215803"/>
    <lineage>
        <taxon>Bacteria</taxon>
        <taxon>Pseudomonadati</taxon>
        <taxon>Myxococcota</taxon>
        <taxon>Polyangia</taxon>
        <taxon>Nannocystales</taxon>
        <taxon>Nannocystaceae</taxon>
        <taxon>Enhygromyxa</taxon>
    </lineage>
</organism>
<dbReference type="GO" id="GO:0009337">
    <property type="term" value="C:sulfite reductase complex (NADPH)"/>
    <property type="evidence" value="ECO:0007669"/>
    <property type="project" value="TreeGrafter"/>
</dbReference>
<sequence length="556" mass="62413">MYRYDHYDQTIVDQRVAQFRDQVSRRLSGEISEDEFKPLRLQNGLYMQLHAYMLRVAIPYGLLSSRQLRKLAEVSRKYDRGYGHFSTRQNIQYNWPRLQDVPKILAELATVEMHSIQTSGNCIRNTTSDHLAGVARDELVDPRVYCEIIRQWSTFHPEFAFLPRKFKIAVTGAPTADRAAVRVHDIGVRVVPDPEGGDDYGFQILVGGGLGRTPRIAQVCREFLPREQLLSYLEAILRVYNRHGRRDNKFKARIKILVGALGIAEFKGQVEEEWAQIRDGAMTLTQAEFDRVAAYFQDPDYAELEPSDLFVDSLKLGKDRTLGRWVASNVIGHKIPGYSIVMVSLKPKGKPPGDATAEQMELVADLADRYGFGRVVVTHEQNLVLPDVESRHLPEVHAQLSASSLAEPNVGKVTDIIACPGLDYCNLANARSIPIATEIGERIDDLDYLHDLGDISLNISGCINACGHHHVGNIGILGIDKQGEEFYQLMLGGSSSDDASLGRILGPAFPRAEVVEAVATVLRTYIDQRESADERFLDYVRRAGFEPFKERLYGDA</sequence>
<feature type="domain" description="Nitrite/Sulfite reductase ferredoxin-like" evidence="9">
    <location>
        <begin position="342"/>
        <end position="401"/>
    </location>
</feature>
<dbReference type="Pfam" id="PF03460">
    <property type="entry name" value="NIR_SIR_ferr"/>
    <property type="match status" value="2"/>
</dbReference>
<feature type="domain" description="Nitrite/Sulfite reductase ferredoxin-like" evidence="9">
    <location>
        <begin position="52"/>
        <end position="109"/>
    </location>
</feature>
<dbReference type="SUPFAM" id="SSF56014">
    <property type="entry name" value="Nitrite and sulphite reductase 4Fe-4S domain-like"/>
    <property type="match status" value="2"/>
</dbReference>
<keyword evidence="7" id="KW-0411">Iron-sulfur</keyword>
<dbReference type="Gene3D" id="3.90.480.20">
    <property type="match status" value="2"/>
</dbReference>
<dbReference type="Gene3D" id="3.30.413.10">
    <property type="entry name" value="Sulfite Reductase Hemoprotein, domain 1"/>
    <property type="match status" value="2"/>
</dbReference>
<feature type="domain" description="Nitrite/sulphite reductase 4Fe-4S" evidence="8">
    <location>
        <begin position="119"/>
        <end position="276"/>
    </location>
</feature>
<dbReference type="PANTHER" id="PTHR11493">
    <property type="entry name" value="SULFITE REDUCTASE [NADPH] SUBUNIT BETA-RELATED"/>
    <property type="match status" value="1"/>
</dbReference>
<dbReference type="GO" id="GO:0050311">
    <property type="term" value="F:sulfite reductase (ferredoxin) activity"/>
    <property type="evidence" value="ECO:0007669"/>
    <property type="project" value="UniProtKB-EC"/>
</dbReference>
<keyword evidence="11" id="KW-1185">Reference proteome</keyword>
<name>A0A2S9YHL2_9BACT</name>
<accession>A0A2S9YHL2</accession>
<reference evidence="10 11" key="1">
    <citation type="submission" date="2018-03" db="EMBL/GenBank/DDBJ databases">
        <title>Draft Genome Sequences of the Obligatory Marine Myxobacteria Enhygromyxa salina SWB005.</title>
        <authorList>
            <person name="Poehlein A."/>
            <person name="Moghaddam J.A."/>
            <person name="Harms H."/>
            <person name="Alanjari M."/>
            <person name="Koenig G.M."/>
            <person name="Daniel R."/>
            <person name="Schaeberle T.F."/>
        </authorList>
    </citation>
    <scope>NUCLEOTIDE SEQUENCE [LARGE SCALE GENOMIC DNA]</scope>
    <source>
        <strain evidence="10 11">SWB005</strain>
    </source>
</reference>
<evidence type="ECO:0000256" key="6">
    <source>
        <dbReference type="ARBA" id="ARBA00023004"/>
    </source>
</evidence>
<dbReference type="GO" id="GO:0016002">
    <property type="term" value="F:sulfite reductase activity"/>
    <property type="evidence" value="ECO:0007669"/>
    <property type="project" value="TreeGrafter"/>
</dbReference>
<dbReference type="InterPro" id="IPR005117">
    <property type="entry name" value="NiRdtase/SiRdtase_haem-b_fer"/>
</dbReference>
<evidence type="ECO:0000256" key="1">
    <source>
        <dbReference type="ARBA" id="ARBA00001929"/>
    </source>
</evidence>
<evidence type="ECO:0000256" key="3">
    <source>
        <dbReference type="ARBA" id="ARBA00022485"/>
    </source>
</evidence>
<keyword evidence="6" id="KW-0408">Iron</keyword>
<evidence type="ECO:0000256" key="4">
    <source>
        <dbReference type="ARBA" id="ARBA00022723"/>
    </source>
</evidence>
<evidence type="ECO:0000256" key="5">
    <source>
        <dbReference type="ARBA" id="ARBA00023002"/>
    </source>
</evidence>
<evidence type="ECO:0000256" key="2">
    <source>
        <dbReference type="ARBA" id="ARBA00001966"/>
    </source>
</evidence>
<dbReference type="AlphaFoldDB" id="A0A2S9YHL2"/>
<comment type="caution">
    <text evidence="10">The sequence shown here is derived from an EMBL/GenBank/DDBJ whole genome shotgun (WGS) entry which is preliminary data.</text>
</comment>
<protein>
    <submittedName>
        <fullName evidence="10">Sulfite reductase</fullName>
        <ecNumber evidence="10">1.8.7.1</ecNumber>
    </submittedName>
</protein>
<comment type="cofactor">
    <cofactor evidence="1">
        <name>siroheme</name>
        <dbReference type="ChEBI" id="CHEBI:60052"/>
    </cofactor>
</comment>
<proteinExistence type="predicted"/>
<gene>
    <name evidence="10" type="primary">sir</name>
    <name evidence="10" type="ORF">ENSA5_07530</name>
</gene>
<dbReference type="InterPro" id="IPR045169">
    <property type="entry name" value="NO2/SO3_Rdtase_4Fe4S_prot"/>
</dbReference>
<feature type="domain" description="Nitrite/sulphite reductase 4Fe-4S" evidence="8">
    <location>
        <begin position="414"/>
        <end position="551"/>
    </location>
</feature>
<dbReference type="InterPro" id="IPR036136">
    <property type="entry name" value="Nit/Sulf_reduc_fer-like_dom_sf"/>
</dbReference>
<dbReference type="SUPFAM" id="SSF55124">
    <property type="entry name" value="Nitrite/Sulfite reductase N-terminal domain-like"/>
    <property type="match status" value="2"/>
</dbReference>
<evidence type="ECO:0000259" key="9">
    <source>
        <dbReference type="Pfam" id="PF03460"/>
    </source>
</evidence>
<evidence type="ECO:0000313" key="10">
    <source>
        <dbReference type="EMBL" id="PRQ04522.1"/>
    </source>
</evidence>
<evidence type="ECO:0000313" key="11">
    <source>
        <dbReference type="Proteomes" id="UP000237968"/>
    </source>
</evidence>
<dbReference type="EC" id="1.8.7.1" evidence="10"/>
<comment type="cofactor">
    <cofactor evidence="2">
        <name>[4Fe-4S] cluster</name>
        <dbReference type="ChEBI" id="CHEBI:49883"/>
    </cofactor>
</comment>
<dbReference type="GO" id="GO:0020037">
    <property type="term" value="F:heme binding"/>
    <property type="evidence" value="ECO:0007669"/>
    <property type="project" value="InterPro"/>
</dbReference>
<dbReference type="Pfam" id="PF01077">
    <property type="entry name" value="NIR_SIR"/>
    <property type="match status" value="2"/>
</dbReference>
<keyword evidence="4" id="KW-0479">Metal-binding</keyword>
<dbReference type="OrthoDB" id="9803707at2"/>
<evidence type="ECO:0000256" key="7">
    <source>
        <dbReference type="ARBA" id="ARBA00023014"/>
    </source>
</evidence>
<evidence type="ECO:0000259" key="8">
    <source>
        <dbReference type="Pfam" id="PF01077"/>
    </source>
</evidence>
<dbReference type="RefSeq" id="WP_106390201.1">
    <property type="nucleotide sequence ID" value="NZ_PVNK01000037.1"/>
</dbReference>